<dbReference type="Proteomes" id="UP000186601">
    <property type="component" value="Unassembled WGS sequence"/>
</dbReference>
<evidence type="ECO:0000256" key="1">
    <source>
        <dbReference type="SAM" id="SignalP"/>
    </source>
</evidence>
<dbReference type="OrthoDB" id="1743579at2759"/>
<feature type="signal peptide" evidence="1">
    <location>
        <begin position="1"/>
        <end position="18"/>
    </location>
</feature>
<dbReference type="AlphaFoldDB" id="A0A2R6NGQ6"/>
<gene>
    <name evidence="2" type="ORF">PHLCEN_2v12547</name>
</gene>
<evidence type="ECO:0000313" key="3">
    <source>
        <dbReference type="Proteomes" id="UP000186601"/>
    </source>
</evidence>
<dbReference type="InterPro" id="IPR029058">
    <property type="entry name" value="AB_hydrolase_fold"/>
</dbReference>
<evidence type="ECO:0000313" key="2">
    <source>
        <dbReference type="EMBL" id="PSR71575.1"/>
    </source>
</evidence>
<feature type="chain" id="PRO_5015322611" evidence="1">
    <location>
        <begin position="19"/>
        <end position="342"/>
    </location>
</feature>
<dbReference type="EMBL" id="MLYV02001266">
    <property type="protein sequence ID" value="PSR71575.1"/>
    <property type="molecule type" value="Genomic_DNA"/>
</dbReference>
<accession>A0A2R6NGQ6</accession>
<keyword evidence="3" id="KW-1185">Reference proteome</keyword>
<reference evidence="2 3" key="1">
    <citation type="submission" date="2018-02" db="EMBL/GenBank/DDBJ databases">
        <title>Genome sequence of the basidiomycete white-rot fungus Phlebia centrifuga.</title>
        <authorList>
            <person name="Granchi Z."/>
            <person name="Peng M."/>
            <person name="de Vries R.P."/>
            <person name="Hilden K."/>
            <person name="Makela M.R."/>
            <person name="Grigoriev I."/>
            <person name="Riley R."/>
        </authorList>
    </citation>
    <scope>NUCLEOTIDE SEQUENCE [LARGE SCALE GENOMIC DNA]</scope>
    <source>
        <strain evidence="2 3">FBCC195</strain>
    </source>
</reference>
<dbReference type="STRING" id="98765.A0A2R6NGQ6"/>
<protein>
    <submittedName>
        <fullName evidence="2">Uncharacterized protein</fullName>
    </submittedName>
</protein>
<sequence>MAAWALTCLLLLTGRAFASANAMSTIGSLHAPCLCTFGAVPVPVNVQIPSDPSEGLNTTNLRRLKKTFNIFGEFCQPSGQQLVINGQTTFSYDELGVGLSERPLNSTDIQIPVAASVASSLAAQLKDGTLTSSLGLEKQLFKKVVGIAHSQGSVVFNFIAITQGASTTLDAMILTGHIHDQGFLATFDDPKPLASQVDPARWGNLDSGFITTPNRSSFYSPDTSTFSPDVFMLDGLTKDVSTIWYTRELPSVYVPAKGFTGPVVELVGSMDQLHCLNAVDKNLPCNSTVLQQMEAPFWPDSRNFTALVREGSGHDVNLDFGAAETFALYSSLVEVMTRQISE</sequence>
<proteinExistence type="predicted"/>
<organism evidence="2 3">
    <name type="scientific">Hermanssonia centrifuga</name>
    <dbReference type="NCBI Taxonomy" id="98765"/>
    <lineage>
        <taxon>Eukaryota</taxon>
        <taxon>Fungi</taxon>
        <taxon>Dikarya</taxon>
        <taxon>Basidiomycota</taxon>
        <taxon>Agaricomycotina</taxon>
        <taxon>Agaricomycetes</taxon>
        <taxon>Polyporales</taxon>
        <taxon>Meruliaceae</taxon>
        <taxon>Hermanssonia</taxon>
    </lineage>
</organism>
<name>A0A2R6NGQ6_9APHY</name>
<comment type="caution">
    <text evidence="2">The sequence shown here is derived from an EMBL/GenBank/DDBJ whole genome shotgun (WGS) entry which is preliminary data.</text>
</comment>
<keyword evidence="1" id="KW-0732">Signal</keyword>
<dbReference type="Gene3D" id="3.40.50.1820">
    <property type="entry name" value="alpha/beta hydrolase"/>
    <property type="match status" value="1"/>
</dbReference>